<comment type="caution">
    <text evidence="2">The sequence shown here is derived from an EMBL/GenBank/DDBJ whole genome shotgun (WGS) entry which is preliminary data.</text>
</comment>
<evidence type="ECO:0000313" key="2">
    <source>
        <dbReference type="EMBL" id="HAZ7492862.1"/>
    </source>
</evidence>
<reference evidence="2" key="2">
    <citation type="submission" date="2021-03" db="EMBL/GenBank/DDBJ databases">
        <authorList>
            <consortium name="NCBI Pathogen Detection Project"/>
        </authorList>
    </citation>
    <scope>NUCLEOTIDE SEQUENCE</scope>
    <source>
        <strain evidence="2">SJP41</strain>
    </source>
</reference>
<evidence type="ECO:0000256" key="1">
    <source>
        <dbReference type="SAM" id="Phobius"/>
    </source>
</evidence>
<sequence>MNIIDIVKDSWLFDEHFKGITGPLIVAVSFWSVRSIRRLFFPFFWIFKNNLSSGFLKLSVDDKINALKLISEYKETDEEYNVLMKELKLKEYGLFYPLQILQTLFSYIHDDNIRMNSTGFLSFLDCNQIFDYDRHTMPTYSSRKITLHLIAYSVFVTFLIYYAFDVFKLVGSLYHAPVNFINIMTLLAMLAIIVIIFRFIYIILENSISFVWAIIFSKKLKSYSVLRKRKRLIEKYKVTSGFFTRNS</sequence>
<dbReference type="Proteomes" id="UP000868636">
    <property type="component" value="Unassembled WGS sequence"/>
</dbReference>
<gene>
    <name evidence="2" type="ORF">J8F57_003103</name>
</gene>
<dbReference type="EMBL" id="DADPIR010000020">
    <property type="protein sequence ID" value="HAZ7492862.1"/>
    <property type="molecule type" value="Genomic_DNA"/>
</dbReference>
<protein>
    <submittedName>
        <fullName evidence="2">Uncharacterized protein</fullName>
    </submittedName>
</protein>
<keyword evidence="1" id="KW-0812">Transmembrane</keyword>
<feature type="transmembrane region" description="Helical" evidence="1">
    <location>
        <begin position="145"/>
        <end position="164"/>
    </location>
</feature>
<evidence type="ECO:0000313" key="3">
    <source>
        <dbReference type="Proteomes" id="UP000868636"/>
    </source>
</evidence>
<keyword evidence="1" id="KW-0472">Membrane</keyword>
<organism evidence="2 3">
    <name type="scientific">Escherichia coli</name>
    <dbReference type="NCBI Taxonomy" id="562"/>
    <lineage>
        <taxon>Bacteria</taxon>
        <taxon>Pseudomonadati</taxon>
        <taxon>Pseudomonadota</taxon>
        <taxon>Gammaproteobacteria</taxon>
        <taxon>Enterobacterales</taxon>
        <taxon>Enterobacteriaceae</taxon>
        <taxon>Escherichia</taxon>
    </lineage>
</organism>
<dbReference type="AlphaFoldDB" id="A0AAN5UEW7"/>
<dbReference type="RefSeq" id="WP_124736895.1">
    <property type="nucleotide sequence ID" value="NZ_AP022409.1"/>
</dbReference>
<keyword evidence="1" id="KW-1133">Transmembrane helix</keyword>
<accession>A0AAN5UEW7</accession>
<name>A0AAN5UEW7_ECOLX</name>
<feature type="transmembrane region" description="Helical" evidence="1">
    <location>
        <begin position="184"/>
        <end position="204"/>
    </location>
</feature>
<reference evidence="2" key="1">
    <citation type="journal article" date="2018" name="Genome Biol.">
        <title>SKESA: strategic k-mer extension for scrupulous assemblies.</title>
        <authorList>
            <person name="Souvorov A."/>
            <person name="Agarwala R."/>
            <person name="Lipman D.J."/>
        </authorList>
    </citation>
    <scope>NUCLEOTIDE SEQUENCE</scope>
    <source>
        <strain evidence="2">SJP41</strain>
    </source>
</reference>
<proteinExistence type="predicted"/>